<reference evidence="6 7" key="1">
    <citation type="submission" date="2020-08" db="EMBL/GenBank/DDBJ databases">
        <title>Draft genome sequencing of an Anaerocolumna strain isolated from anoxic soil subjected to BSD treatment.</title>
        <authorList>
            <person name="Uek A."/>
            <person name="Tonouchi A."/>
        </authorList>
    </citation>
    <scope>NUCLEOTIDE SEQUENCE [LARGE SCALE GENOMIC DNA]</scope>
    <source>
        <strain evidence="6 7">CTTW</strain>
    </source>
</reference>
<dbReference type="GO" id="GO:0015768">
    <property type="term" value="P:maltose transport"/>
    <property type="evidence" value="ECO:0007669"/>
    <property type="project" value="TreeGrafter"/>
</dbReference>
<reference evidence="6 7" key="2">
    <citation type="submission" date="2020-08" db="EMBL/GenBank/DDBJ databases">
        <authorList>
            <person name="Ueki A."/>
            <person name="Tonouchi A."/>
        </authorList>
    </citation>
    <scope>NUCLEOTIDE SEQUENCE [LARGE SCALE GENOMIC DNA]</scope>
    <source>
        <strain evidence="6 7">CTTW</strain>
    </source>
</reference>
<keyword evidence="7" id="KW-1185">Reference proteome</keyword>
<feature type="chain" id="PRO_5038687576" evidence="5">
    <location>
        <begin position="25"/>
        <end position="453"/>
    </location>
</feature>
<dbReference type="PROSITE" id="PS51257">
    <property type="entry name" value="PROKAR_LIPOPROTEIN"/>
    <property type="match status" value="1"/>
</dbReference>
<dbReference type="Pfam" id="PF13416">
    <property type="entry name" value="SBP_bac_8"/>
    <property type="match status" value="1"/>
</dbReference>
<proteinExistence type="inferred from homology"/>
<gene>
    <name evidence="6" type="ORF">bsdcttw_10530</name>
</gene>
<dbReference type="GO" id="GO:0055052">
    <property type="term" value="C:ATP-binding cassette (ABC) transporter complex, substrate-binding subunit-containing"/>
    <property type="evidence" value="ECO:0007669"/>
    <property type="project" value="TreeGrafter"/>
</dbReference>
<protein>
    <submittedName>
        <fullName evidence="6">ABC transporter substrate-binding protein</fullName>
    </submittedName>
</protein>
<accession>A0A7I8DI56</accession>
<sequence>MFGKFSKKILSMLLVVLLVGSLGACSKSTDTKAPATGNGTGTETAGEKPKEKVKITYWHIFPEGDVFKKVHDKLIKDFNASQDEVYVEDLGISFFDFLSKMDTAIPAGTGPDVGFMGLGDNNFRASSGVLANLKPYIDKEGFDMSQYYEYAVKDVTYDGGIYGMPMIWGTRMLVYNKQMFRDAGLDPENPPKTLEQLEEYADKLTKVDAKGNIKVMGFHPSLGNASFMDYLDGRGGSFFDDKDNPTITSQTVLDTLKWYVDMTNKYGVKQAQSLKSSSATTGIDPFLAGYVAMEVNVNDFYKKLSESDIDYGICSIPIPANGGVRAATGDGFDLEVFDHGDPAKVEAAWKFVSYMTNVENQQYWAVQNKWPVANQKAMETSEEIKADPNWQTIVADMPYAVPNRYIPKAKNWWNAISPEIEAAQNGLKTPEQALDDAQKAVEAQIQEYEATNK</sequence>
<dbReference type="Gene3D" id="3.40.190.10">
    <property type="entry name" value="Periplasmic binding protein-like II"/>
    <property type="match status" value="1"/>
</dbReference>
<feature type="compositionally biased region" description="Low complexity" evidence="4">
    <location>
        <begin position="35"/>
        <end position="44"/>
    </location>
</feature>
<evidence type="ECO:0000256" key="5">
    <source>
        <dbReference type="SAM" id="SignalP"/>
    </source>
</evidence>
<evidence type="ECO:0000313" key="7">
    <source>
        <dbReference type="Proteomes" id="UP000515703"/>
    </source>
</evidence>
<dbReference type="RefSeq" id="WP_185258374.1">
    <property type="nucleotide sequence ID" value="NZ_AP023368.1"/>
</dbReference>
<keyword evidence="2" id="KW-0813">Transport</keyword>
<dbReference type="Proteomes" id="UP000515703">
    <property type="component" value="Chromosome"/>
</dbReference>
<keyword evidence="3 5" id="KW-0732">Signal</keyword>
<dbReference type="KEGG" id="acht:bsdcttw_10530"/>
<dbReference type="CDD" id="cd14748">
    <property type="entry name" value="PBP2_UgpB"/>
    <property type="match status" value="1"/>
</dbReference>
<evidence type="ECO:0000256" key="3">
    <source>
        <dbReference type="ARBA" id="ARBA00022729"/>
    </source>
</evidence>
<evidence type="ECO:0000313" key="6">
    <source>
        <dbReference type="EMBL" id="BCJ98012.1"/>
    </source>
</evidence>
<dbReference type="SUPFAM" id="SSF53850">
    <property type="entry name" value="Periplasmic binding protein-like II"/>
    <property type="match status" value="1"/>
</dbReference>
<feature type="region of interest" description="Disordered" evidence="4">
    <location>
        <begin position="27"/>
        <end position="47"/>
    </location>
</feature>
<dbReference type="InterPro" id="IPR006059">
    <property type="entry name" value="SBP"/>
</dbReference>
<evidence type="ECO:0000256" key="1">
    <source>
        <dbReference type="ARBA" id="ARBA00008520"/>
    </source>
</evidence>
<evidence type="ECO:0000256" key="2">
    <source>
        <dbReference type="ARBA" id="ARBA00022448"/>
    </source>
</evidence>
<comment type="similarity">
    <text evidence="1">Belongs to the bacterial solute-binding protein 1 family.</text>
</comment>
<dbReference type="GO" id="GO:0042956">
    <property type="term" value="P:maltodextrin transmembrane transport"/>
    <property type="evidence" value="ECO:0007669"/>
    <property type="project" value="TreeGrafter"/>
</dbReference>
<dbReference type="AlphaFoldDB" id="A0A7I8DI56"/>
<organism evidence="6 7">
    <name type="scientific">Anaerocolumna chitinilytica</name>
    <dbReference type="NCBI Taxonomy" id="1727145"/>
    <lineage>
        <taxon>Bacteria</taxon>
        <taxon>Bacillati</taxon>
        <taxon>Bacillota</taxon>
        <taxon>Clostridia</taxon>
        <taxon>Lachnospirales</taxon>
        <taxon>Lachnospiraceae</taxon>
        <taxon>Anaerocolumna</taxon>
    </lineage>
</organism>
<dbReference type="GO" id="GO:1901982">
    <property type="term" value="F:maltose binding"/>
    <property type="evidence" value="ECO:0007669"/>
    <property type="project" value="TreeGrafter"/>
</dbReference>
<dbReference type="PANTHER" id="PTHR30061:SF50">
    <property type="entry name" value="MALTOSE_MALTODEXTRIN-BINDING PERIPLASMIC PROTEIN"/>
    <property type="match status" value="1"/>
</dbReference>
<evidence type="ECO:0000256" key="4">
    <source>
        <dbReference type="SAM" id="MobiDB-lite"/>
    </source>
</evidence>
<dbReference type="PANTHER" id="PTHR30061">
    <property type="entry name" value="MALTOSE-BINDING PERIPLASMIC PROTEIN"/>
    <property type="match status" value="1"/>
</dbReference>
<dbReference type="EMBL" id="AP023368">
    <property type="protein sequence ID" value="BCJ98012.1"/>
    <property type="molecule type" value="Genomic_DNA"/>
</dbReference>
<feature type="signal peptide" evidence="5">
    <location>
        <begin position="1"/>
        <end position="24"/>
    </location>
</feature>
<name>A0A7I8DI56_9FIRM</name>